<comment type="cofactor">
    <cofactor evidence="6 7">
        <name>Zn(2+)</name>
        <dbReference type="ChEBI" id="CHEBI:29105"/>
    </cofactor>
    <text evidence="6 7">Binds 1 zinc ion per subunit.</text>
</comment>
<evidence type="ECO:0000256" key="2">
    <source>
        <dbReference type="ARBA" id="ARBA00022723"/>
    </source>
</evidence>
<dbReference type="SUPFAM" id="SSF55486">
    <property type="entry name" value="Metalloproteases ('zincins'), catalytic domain"/>
    <property type="match status" value="1"/>
</dbReference>
<dbReference type="PRINTS" id="PR00480">
    <property type="entry name" value="ASTACIN"/>
</dbReference>
<gene>
    <name evidence="9" type="ORF">Cfor_11923</name>
</gene>
<dbReference type="PANTHER" id="PTHR10127">
    <property type="entry name" value="DISCOIDIN, CUB, EGF, LAMININ , AND ZINC METALLOPROTEASE DOMAIN CONTAINING"/>
    <property type="match status" value="1"/>
</dbReference>
<feature type="domain" description="Peptidase M12A" evidence="8">
    <location>
        <begin position="77"/>
        <end position="281"/>
    </location>
</feature>
<feature type="signal peptide" evidence="7">
    <location>
        <begin position="1"/>
        <end position="21"/>
    </location>
</feature>
<dbReference type="AlphaFoldDB" id="A0A6L2PFV0"/>
<feature type="chain" id="PRO_5027159238" description="Metalloendopeptidase" evidence="7">
    <location>
        <begin position="22"/>
        <end position="281"/>
    </location>
</feature>
<evidence type="ECO:0000313" key="9">
    <source>
        <dbReference type="EMBL" id="GFG31403.1"/>
    </source>
</evidence>
<keyword evidence="10" id="KW-1185">Reference proteome</keyword>
<dbReference type="Proteomes" id="UP000502823">
    <property type="component" value="Unassembled WGS sequence"/>
</dbReference>
<dbReference type="Gene3D" id="3.40.390.10">
    <property type="entry name" value="Collagenase (Catalytic Domain)"/>
    <property type="match status" value="1"/>
</dbReference>
<dbReference type="EMBL" id="BLKM01004458">
    <property type="protein sequence ID" value="GFG31403.1"/>
    <property type="molecule type" value="Genomic_DNA"/>
</dbReference>
<dbReference type="SMART" id="SM00235">
    <property type="entry name" value="ZnMc"/>
    <property type="match status" value="1"/>
</dbReference>
<dbReference type="InParanoid" id="A0A6L2PFV0"/>
<reference evidence="10" key="1">
    <citation type="submission" date="2020-01" db="EMBL/GenBank/DDBJ databases">
        <title>Draft genome sequence of the Termite Coptotermes fromosanus.</title>
        <authorList>
            <person name="Itakura S."/>
            <person name="Yosikawa Y."/>
            <person name="Umezawa K."/>
        </authorList>
    </citation>
    <scope>NUCLEOTIDE SEQUENCE [LARGE SCALE GENOMIC DNA]</scope>
</reference>
<evidence type="ECO:0000256" key="7">
    <source>
        <dbReference type="RuleBase" id="RU361183"/>
    </source>
</evidence>
<comment type="caution">
    <text evidence="9">The sequence shown here is derived from an EMBL/GenBank/DDBJ whole genome shotgun (WGS) entry which is preliminary data.</text>
</comment>
<sequence>MILIIVLELFVLITFVVPKHGVPPKPRFEGKIKSSSMQAEVAKSVALWSPRDKNNAWELSGQFEGDIMLYDNPDLKNVLQDDNARWPKAVVPYFIEKMDFCDDLELLLERRGFFVDYIAQEDQDVITEAFEEYHMKTCVRFRPYKEGDEDFIRIEGKQSGCWSYVGRHGGGQVVNLQNPGCVHHGIIVHELLHALGFYHQQSAYERDDFVRINWGNIKLGKEHNFRKYGEATVTNFGVQYDYGSIMHYSAYAFSKNGKPTITPLVRMSANTGLLYMPLPVL</sequence>
<feature type="binding site" evidence="6">
    <location>
        <position position="193"/>
    </location>
    <ligand>
        <name>Zn(2+)</name>
        <dbReference type="ChEBI" id="CHEBI:29105"/>
        <note>catalytic</note>
    </ligand>
</feature>
<evidence type="ECO:0000256" key="5">
    <source>
        <dbReference type="ARBA" id="ARBA00023049"/>
    </source>
</evidence>
<keyword evidence="4 6" id="KW-0862">Zinc</keyword>
<dbReference type="InterPro" id="IPR001506">
    <property type="entry name" value="Peptidase_M12A"/>
</dbReference>
<evidence type="ECO:0000259" key="8">
    <source>
        <dbReference type="PROSITE" id="PS51864"/>
    </source>
</evidence>
<feature type="active site" evidence="6">
    <location>
        <position position="190"/>
    </location>
</feature>
<evidence type="ECO:0000256" key="3">
    <source>
        <dbReference type="ARBA" id="ARBA00022801"/>
    </source>
</evidence>
<dbReference type="CDD" id="cd04280">
    <property type="entry name" value="ZnMc_astacin_like"/>
    <property type="match status" value="1"/>
</dbReference>
<evidence type="ECO:0000256" key="4">
    <source>
        <dbReference type="ARBA" id="ARBA00022833"/>
    </source>
</evidence>
<dbReference type="GO" id="GO:0004222">
    <property type="term" value="F:metalloendopeptidase activity"/>
    <property type="evidence" value="ECO:0007669"/>
    <property type="project" value="UniProtKB-UniRule"/>
</dbReference>
<name>A0A6L2PFV0_COPFO</name>
<evidence type="ECO:0000256" key="6">
    <source>
        <dbReference type="PROSITE-ProRule" id="PRU01211"/>
    </source>
</evidence>
<feature type="binding site" evidence="6">
    <location>
        <position position="199"/>
    </location>
    <ligand>
        <name>Zn(2+)</name>
        <dbReference type="ChEBI" id="CHEBI:29105"/>
        <note>catalytic</note>
    </ligand>
</feature>
<comment type="caution">
    <text evidence="6">Lacks conserved residue(s) required for the propagation of feature annotation.</text>
</comment>
<dbReference type="InterPro" id="IPR034035">
    <property type="entry name" value="Astacin-like_dom"/>
</dbReference>
<keyword evidence="7" id="KW-0732">Signal</keyword>
<dbReference type="Pfam" id="PF01400">
    <property type="entry name" value="Astacin"/>
    <property type="match status" value="1"/>
</dbReference>
<keyword evidence="5 6" id="KW-0482">Metalloprotease</keyword>
<dbReference type="InterPro" id="IPR024079">
    <property type="entry name" value="MetalloPept_cat_dom_sf"/>
</dbReference>
<evidence type="ECO:0000256" key="1">
    <source>
        <dbReference type="ARBA" id="ARBA00022670"/>
    </source>
</evidence>
<keyword evidence="1 6" id="KW-0645">Protease</keyword>
<evidence type="ECO:0000313" key="10">
    <source>
        <dbReference type="Proteomes" id="UP000502823"/>
    </source>
</evidence>
<protein>
    <recommendedName>
        <fullName evidence="7">Metalloendopeptidase</fullName>
        <ecNumber evidence="7">3.4.24.-</ecNumber>
    </recommendedName>
</protein>
<dbReference type="GO" id="GO:0006508">
    <property type="term" value="P:proteolysis"/>
    <property type="evidence" value="ECO:0007669"/>
    <property type="project" value="UniProtKB-KW"/>
</dbReference>
<dbReference type="InterPro" id="IPR006026">
    <property type="entry name" value="Peptidase_Metallo"/>
</dbReference>
<feature type="binding site" evidence="6">
    <location>
        <position position="189"/>
    </location>
    <ligand>
        <name>Zn(2+)</name>
        <dbReference type="ChEBI" id="CHEBI:29105"/>
        <note>catalytic</note>
    </ligand>
</feature>
<dbReference type="GO" id="GO:0008270">
    <property type="term" value="F:zinc ion binding"/>
    <property type="evidence" value="ECO:0007669"/>
    <property type="project" value="UniProtKB-UniRule"/>
</dbReference>
<keyword evidence="2 6" id="KW-0479">Metal-binding</keyword>
<organism evidence="9 10">
    <name type="scientific">Coptotermes formosanus</name>
    <name type="common">Formosan subterranean termite</name>
    <dbReference type="NCBI Taxonomy" id="36987"/>
    <lineage>
        <taxon>Eukaryota</taxon>
        <taxon>Metazoa</taxon>
        <taxon>Ecdysozoa</taxon>
        <taxon>Arthropoda</taxon>
        <taxon>Hexapoda</taxon>
        <taxon>Insecta</taxon>
        <taxon>Pterygota</taxon>
        <taxon>Neoptera</taxon>
        <taxon>Polyneoptera</taxon>
        <taxon>Dictyoptera</taxon>
        <taxon>Blattodea</taxon>
        <taxon>Blattoidea</taxon>
        <taxon>Termitoidae</taxon>
        <taxon>Rhinotermitidae</taxon>
        <taxon>Coptotermes</taxon>
    </lineage>
</organism>
<accession>A0A6L2PFV0</accession>
<dbReference type="PROSITE" id="PS51864">
    <property type="entry name" value="ASTACIN"/>
    <property type="match status" value="1"/>
</dbReference>
<proteinExistence type="predicted"/>
<dbReference type="EC" id="3.4.24.-" evidence="7"/>
<keyword evidence="3 6" id="KW-0378">Hydrolase</keyword>
<dbReference type="OrthoDB" id="291007at2759"/>
<dbReference type="PANTHER" id="PTHR10127:SF780">
    <property type="entry name" value="METALLOENDOPEPTIDASE"/>
    <property type="match status" value="1"/>
</dbReference>